<dbReference type="GO" id="GO:0000422">
    <property type="term" value="P:autophagy of mitochondrion"/>
    <property type="evidence" value="ECO:0007669"/>
    <property type="project" value="TreeGrafter"/>
</dbReference>
<sequence length="139" mass="15803">MVWCPEVLLTQVLSQVHYIPDSWRGKAHTSKVRQEFAQLFQFKAIYLLSELLSPIVTPLVLLFYIKPKALDIVDFYRNFTVEVVGVGDVCSFAQMDVRRHGNPMWQSAPAAEPNPPPPNQYTQVSVCLSSSIILFVHEI</sequence>
<keyword evidence="5" id="KW-0812">Transmembrane</keyword>
<proteinExistence type="inferred from homology"/>
<dbReference type="OrthoDB" id="2020634at2759"/>
<evidence type="ECO:0000256" key="10">
    <source>
        <dbReference type="RuleBase" id="RU364027"/>
    </source>
</evidence>
<evidence type="ECO:0000256" key="1">
    <source>
        <dbReference type="ARBA" id="ARBA00004511"/>
    </source>
</evidence>
<evidence type="ECO:0000256" key="9">
    <source>
        <dbReference type="ARBA" id="ARBA00023136"/>
    </source>
</evidence>
<comment type="similarity">
    <text evidence="2 10">Belongs to the ATG9 family.</text>
</comment>
<reference evidence="11 12" key="1">
    <citation type="journal article" date="2017" name="Gigascience">
        <title>Genome sequence of the small brown planthopper, Laodelphax striatellus.</title>
        <authorList>
            <person name="Zhu J."/>
            <person name="Jiang F."/>
            <person name="Wang X."/>
            <person name="Yang P."/>
            <person name="Bao Y."/>
            <person name="Zhao W."/>
            <person name="Wang W."/>
            <person name="Lu H."/>
            <person name="Wang Q."/>
            <person name="Cui N."/>
            <person name="Li J."/>
            <person name="Chen X."/>
            <person name="Luo L."/>
            <person name="Yu J."/>
            <person name="Kang L."/>
            <person name="Cui F."/>
        </authorList>
    </citation>
    <scope>NUCLEOTIDE SEQUENCE [LARGE SCALE GENOMIC DNA]</scope>
    <source>
        <strain evidence="11">Lst14</strain>
    </source>
</reference>
<evidence type="ECO:0000313" key="11">
    <source>
        <dbReference type="EMBL" id="RZF35191.1"/>
    </source>
</evidence>
<dbReference type="GO" id="GO:0005776">
    <property type="term" value="C:autophagosome"/>
    <property type="evidence" value="ECO:0007669"/>
    <property type="project" value="TreeGrafter"/>
</dbReference>
<keyword evidence="9" id="KW-0472">Membrane</keyword>
<evidence type="ECO:0000256" key="8">
    <source>
        <dbReference type="ARBA" id="ARBA00023055"/>
    </source>
</evidence>
<dbReference type="Proteomes" id="UP000291343">
    <property type="component" value="Unassembled WGS sequence"/>
</dbReference>
<dbReference type="InterPro" id="IPR007241">
    <property type="entry name" value="Autophagy-rel_prot_9"/>
</dbReference>
<name>A0A482WPT3_LAOST</name>
<dbReference type="PANTHER" id="PTHR13038:SF10">
    <property type="entry name" value="AUTOPHAGY-RELATED PROTEIN 9"/>
    <property type="match status" value="1"/>
</dbReference>
<dbReference type="InParanoid" id="A0A482WPT3"/>
<dbReference type="SMR" id="A0A482WPT3"/>
<keyword evidence="4 10" id="KW-0813">Transport</keyword>
<evidence type="ECO:0000256" key="7">
    <source>
        <dbReference type="ARBA" id="ARBA00023006"/>
    </source>
</evidence>
<keyword evidence="8 10" id="KW-0445">Lipid transport</keyword>
<dbReference type="GO" id="GO:0061709">
    <property type="term" value="P:reticulophagy"/>
    <property type="evidence" value="ECO:0007669"/>
    <property type="project" value="TreeGrafter"/>
</dbReference>
<protein>
    <recommendedName>
        <fullName evidence="3 10">Autophagy-related protein 9</fullName>
    </recommendedName>
</protein>
<gene>
    <name evidence="11" type="ORF">LSTR_LSTR016814</name>
</gene>
<organism evidence="11 12">
    <name type="scientific">Laodelphax striatellus</name>
    <name type="common">Small brown planthopper</name>
    <name type="synonym">Delphax striatella</name>
    <dbReference type="NCBI Taxonomy" id="195883"/>
    <lineage>
        <taxon>Eukaryota</taxon>
        <taxon>Metazoa</taxon>
        <taxon>Ecdysozoa</taxon>
        <taxon>Arthropoda</taxon>
        <taxon>Hexapoda</taxon>
        <taxon>Insecta</taxon>
        <taxon>Pterygota</taxon>
        <taxon>Neoptera</taxon>
        <taxon>Paraneoptera</taxon>
        <taxon>Hemiptera</taxon>
        <taxon>Auchenorrhyncha</taxon>
        <taxon>Fulgoroidea</taxon>
        <taxon>Delphacidae</taxon>
        <taxon>Criomorphinae</taxon>
        <taxon>Laodelphax</taxon>
    </lineage>
</organism>
<dbReference type="GO" id="GO:0034497">
    <property type="term" value="P:protein localization to phagophore assembly site"/>
    <property type="evidence" value="ECO:0007669"/>
    <property type="project" value="TreeGrafter"/>
</dbReference>
<keyword evidence="6" id="KW-1133">Transmembrane helix</keyword>
<evidence type="ECO:0000256" key="3">
    <source>
        <dbReference type="ARBA" id="ARBA00018074"/>
    </source>
</evidence>
<evidence type="ECO:0000256" key="5">
    <source>
        <dbReference type="ARBA" id="ARBA00022692"/>
    </source>
</evidence>
<accession>A0A482WPT3</accession>
<keyword evidence="12" id="KW-1185">Reference proteome</keyword>
<comment type="function">
    <text evidence="10">Phospholipid scramblase involved in autophagy. Cycles between the preautophagosomal structure/phagophore assembly site (PAS) and the cytoplasmic vesicle pool and supplies membrane for the growing autophagosome. Lipid scramblase activity plays a key role in preautophagosomal structure/phagophore assembly by distributing the phospholipids that arrive through ATG2 from the cytoplasmic to the luminal leaflet of the bilayer, thereby driving autophagosomal membrane expansion.</text>
</comment>
<dbReference type="PANTHER" id="PTHR13038">
    <property type="entry name" value="APG9 AUTOPHAGY 9"/>
    <property type="match status" value="1"/>
</dbReference>
<evidence type="ECO:0000256" key="6">
    <source>
        <dbReference type="ARBA" id="ARBA00022989"/>
    </source>
</evidence>
<evidence type="ECO:0000313" key="12">
    <source>
        <dbReference type="Proteomes" id="UP000291343"/>
    </source>
</evidence>
<dbReference type="GO" id="GO:0034045">
    <property type="term" value="C:phagophore assembly site membrane"/>
    <property type="evidence" value="ECO:0007669"/>
    <property type="project" value="UniProtKB-SubCell"/>
</dbReference>
<keyword evidence="7 10" id="KW-0072">Autophagy</keyword>
<dbReference type="GO" id="GO:0006869">
    <property type="term" value="P:lipid transport"/>
    <property type="evidence" value="ECO:0007669"/>
    <property type="project" value="UniProtKB-KW"/>
</dbReference>
<comment type="subcellular location">
    <subcellularLocation>
        <location evidence="1 10">Preautophagosomal structure membrane</location>
        <topology evidence="1 10">Multi-pass membrane protein</topology>
    </subcellularLocation>
</comment>
<dbReference type="AlphaFoldDB" id="A0A482WPT3"/>
<evidence type="ECO:0000256" key="4">
    <source>
        <dbReference type="ARBA" id="ARBA00022448"/>
    </source>
</evidence>
<dbReference type="STRING" id="195883.A0A482WPT3"/>
<dbReference type="EMBL" id="QKKF02029443">
    <property type="protein sequence ID" value="RZF35191.1"/>
    <property type="molecule type" value="Genomic_DNA"/>
</dbReference>
<dbReference type="Pfam" id="PF04109">
    <property type="entry name" value="ATG9"/>
    <property type="match status" value="1"/>
</dbReference>
<evidence type="ECO:0000256" key="2">
    <source>
        <dbReference type="ARBA" id="ARBA00006185"/>
    </source>
</evidence>
<dbReference type="GO" id="GO:0034727">
    <property type="term" value="P:piecemeal microautophagy of the nucleus"/>
    <property type="evidence" value="ECO:0007669"/>
    <property type="project" value="TreeGrafter"/>
</dbReference>
<comment type="caution">
    <text evidence="11">The sequence shown here is derived from an EMBL/GenBank/DDBJ whole genome shotgun (WGS) entry which is preliminary data.</text>
</comment>